<dbReference type="InterPro" id="IPR011146">
    <property type="entry name" value="HIT-like"/>
</dbReference>
<dbReference type="InterPro" id="IPR026026">
    <property type="entry name" value="HIT_Hint"/>
</dbReference>
<dbReference type="Proteomes" id="UP000288789">
    <property type="component" value="Unassembled WGS sequence"/>
</dbReference>
<dbReference type="GO" id="GO:0003824">
    <property type="term" value="F:catalytic activity"/>
    <property type="evidence" value="ECO:0007669"/>
    <property type="project" value="InterPro"/>
</dbReference>
<dbReference type="InterPro" id="IPR036265">
    <property type="entry name" value="HIT-like_sf"/>
</dbReference>
<dbReference type="RefSeq" id="WP_128351153.1">
    <property type="nucleotide sequence ID" value="NZ_CAXBCQ010000013.1"/>
</dbReference>
<dbReference type="Gene3D" id="3.30.428.10">
    <property type="entry name" value="HIT-like"/>
    <property type="match status" value="1"/>
</dbReference>
<accession>A0A443Z7F7</accession>
<name>A0A443Z7F7_9GAMM</name>
<dbReference type="SUPFAM" id="SSF54197">
    <property type="entry name" value="HIT-like"/>
    <property type="match status" value="1"/>
</dbReference>
<comment type="caution">
    <text evidence="3">The sequence shown here is derived from an EMBL/GenBank/DDBJ whole genome shotgun (WGS) entry which is preliminary data.</text>
</comment>
<evidence type="ECO:0000313" key="4">
    <source>
        <dbReference type="Proteomes" id="UP000288789"/>
    </source>
</evidence>
<dbReference type="EMBL" id="RSFE01000001">
    <property type="protein sequence ID" value="RWU12825.1"/>
    <property type="molecule type" value="Genomic_DNA"/>
</dbReference>
<organism evidence="3 4">
    <name type="scientific">Pseudidiomarina gelatinasegens</name>
    <dbReference type="NCBI Taxonomy" id="2487740"/>
    <lineage>
        <taxon>Bacteria</taxon>
        <taxon>Pseudomonadati</taxon>
        <taxon>Pseudomonadota</taxon>
        <taxon>Gammaproteobacteria</taxon>
        <taxon>Alteromonadales</taxon>
        <taxon>Idiomarinaceae</taxon>
        <taxon>Pseudidiomarina</taxon>
    </lineage>
</organism>
<reference evidence="3 4" key="1">
    <citation type="submission" date="2018-12" db="EMBL/GenBank/DDBJ databases">
        <authorList>
            <person name="Li A."/>
            <person name="Zhang M."/>
            <person name="Zhu H."/>
        </authorList>
    </citation>
    <scope>NUCLEOTIDE SEQUENCE [LARGE SCALE GENOMIC DNA]</scope>
    <source>
        <strain evidence="3 4">R04H25</strain>
    </source>
</reference>
<proteinExistence type="predicted"/>
<dbReference type="AlphaFoldDB" id="A0A443Z7F7"/>
<sequence length="157" mass="17913">MIKNRYSKLAAQSNHTNTTQAADGQLFTLDQRLGHDSFLLAQWQLCELRRFDDARYDWLMLVPRVANCVEFTELSESQQQQLATEIRQASLLLKQHGRGEKLNIGALGNVVSQLHVHLVLRSEQDPAWPGPVWGHSPAQRFDDASRAAELKRWQALL</sequence>
<keyword evidence="4" id="KW-1185">Reference proteome</keyword>
<dbReference type="OrthoDB" id="9799145at2"/>
<feature type="domain" description="HIT" evidence="2">
    <location>
        <begin position="59"/>
        <end position="128"/>
    </location>
</feature>
<gene>
    <name evidence="3" type="ORF">EGC76_00970</name>
</gene>
<dbReference type="Pfam" id="PF01230">
    <property type="entry name" value="HIT"/>
    <property type="match status" value="1"/>
</dbReference>
<dbReference type="PIRSF" id="PIRSF000714">
    <property type="entry name" value="HIT"/>
    <property type="match status" value="1"/>
</dbReference>
<evidence type="ECO:0000259" key="2">
    <source>
        <dbReference type="PROSITE" id="PS51084"/>
    </source>
</evidence>
<protein>
    <submittedName>
        <fullName evidence="3">HIT domain-containing protein</fullName>
    </submittedName>
</protein>
<dbReference type="PROSITE" id="PS51084">
    <property type="entry name" value="HIT_2"/>
    <property type="match status" value="1"/>
</dbReference>
<evidence type="ECO:0000256" key="1">
    <source>
        <dbReference type="PROSITE-ProRule" id="PRU00464"/>
    </source>
</evidence>
<evidence type="ECO:0000313" key="3">
    <source>
        <dbReference type="EMBL" id="RWU12825.1"/>
    </source>
</evidence>
<comment type="caution">
    <text evidence="1">Lacks conserved residue(s) required for the propagation of feature annotation.</text>
</comment>